<evidence type="ECO:0000313" key="3">
    <source>
        <dbReference type="Proteomes" id="UP000320184"/>
    </source>
</evidence>
<dbReference type="InterPro" id="IPR001347">
    <property type="entry name" value="SIS_dom"/>
</dbReference>
<dbReference type="Proteomes" id="UP000320184">
    <property type="component" value="Unassembled WGS sequence"/>
</dbReference>
<dbReference type="Pfam" id="PF13580">
    <property type="entry name" value="SIS_2"/>
    <property type="match status" value="1"/>
</dbReference>
<dbReference type="Gene3D" id="3.40.50.10490">
    <property type="entry name" value="Glucose-6-phosphate isomerase like protein, domain 1"/>
    <property type="match status" value="1"/>
</dbReference>
<dbReference type="AlphaFoldDB" id="A0A538SJ60"/>
<dbReference type="PANTHER" id="PTHR30390">
    <property type="entry name" value="SEDOHEPTULOSE 7-PHOSPHATE ISOMERASE / DNAA INITIATOR-ASSOCIATING FACTOR FOR REPLICATION INITIATION"/>
    <property type="match status" value="1"/>
</dbReference>
<dbReference type="InterPro" id="IPR035461">
    <property type="entry name" value="GmhA/DiaA"/>
</dbReference>
<accession>A0A538SJ60</accession>
<dbReference type="SUPFAM" id="SSF53697">
    <property type="entry name" value="SIS domain"/>
    <property type="match status" value="1"/>
</dbReference>
<organism evidence="2 3">
    <name type="scientific">Eiseniibacteriota bacterium</name>
    <dbReference type="NCBI Taxonomy" id="2212470"/>
    <lineage>
        <taxon>Bacteria</taxon>
        <taxon>Candidatus Eiseniibacteriota</taxon>
    </lineage>
</organism>
<gene>
    <name evidence="2" type="ORF">E6K73_05880</name>
</gene>
<protein>
    <submittedName>
        <fullName evidence="2">SIS domain-containing protein</fullName>
    </submittedName>
</protein>
<sequence length="190" mass="19935">MDAGRSLGRLEHFAAREVAAAAEAAIACLEAGGTMYFCGNGGSAADAQHLACELAGRYLLDRPGLAAVALTTNTSSLTAIGNDYDFDQVFSRQLEGLGVPGDVLVALTTSGRSPNVLRAIQAARRLGMTVIGFTGLKGKGFARRCDVALVTPSLSTPRVQEGHIAMGHALCELIEHALFSGRRRPGKRRP</sequence>
<reference evidence="2 3" key="1">
    <citation type="journal article" date="2019" name="Nat. Microbiol.">
        <title>Mediterranean grassland soil C-N compound turnover is dependent on rainfall and depth, and is mediated by genomically divergent microorganisms.</title>
        <authorList>
            <person name="Diamond S."/>
            <person name="Andeer P.F."/>
            <person name="Li Z."/>
            <person name="Crits-Christoph A."/>
            <person name="Burstein D."/>
            <person name="Anantharaman K."/>
            <person name="Lane K.R."/>
            <person name="Thomas B.C."/>
            <person name="Pan C."/>
            <person name="Northen T.R."/>
            <person name="Banfield J.F."/>
        </authorList>
    </citation>
    <scope>NUCLEOTIDE SEQUENCE [LARGE SCALE GENOMIC DNA]</scope>
    <source>
        <strain evidence="2">WS_3</strain>
    </source>
</reference>
<dbReference type="InterPro" id="IPR050099">
    <property type="entry name" value="SIS_GmhA/DiaA_subfam"/>
</dbReference>
<comment type="caution">
    <text evidence="2">The sequence shown here is derived from an EMBL/GenBank/DDBJ whole genome shotgun (WGS) entry which is preliminary data.</text>
</comment>
<dbReference type="PROSITE" id="PS51464">
    <property type="entry name" value="SIS"/>
    <property type="match status" value="1"/>
</dbReference>
<dbReference type="InterPro" id="IPR046348">
    <property type="entry name" value="SIS_dom_sf"/>
</dbReference>
<name>A0A538SJ60_UNCEI</name>
<dbReference type="PANTHER" id="PTHR30390:SF6">
    <property type="entry name" value="DNAA INITIATOR-ASSOCIATING PROTEIN DIAA"/>
    <property type="match status" value="1"/>
</dbReference>
<evidence type="ECO:0000259" key="1">
    <source>
        <dbReference type="PROSITE" id="PS51464"/>
    </source>
</evidence>
<dbReference type="EMBL" id="VBOT01000072">
    <property type="protein sequence ID" value="TMQ51401.1"/>
    <property type="molecule type" value="Genomic_DNA"/>
</dbReference>
<dbReference type="GO" id="GO:1901135">
    <property type="term" value="P:carbohydrate derivative metabolic process"/>
    <property type="evidence" value="ECO:0007669"/>
    <property type="project" value="InterPro"/>
</dbReference>
<dbReference type="GO" id="GO:0097367">
    <property type="term" value="F:carbohydrate derivative binding"/>
    <property type="evidence" value="ECO:0007669"/>
    <property type="project" value="InterPro"/>
</dbReference>
<proteinExistence type="predicted"/>
<feature type="domain" description="SIS" evidence="1">
    <location>
        <begin position="25"/>
        <end position="184"/>
    </location>
</feature>
<evidence type="ECO:0000313" key="2">
    <source>
        <dbReference type="EMBL" id="TMQ51401.1"/>
    </source>
</evidence>
<dbReference type="CDD" id="cd05006">
    <property type="entry name" value="SIS_GmhA"/>
    <property type="match status" value="1"/>
</dbReference>